<dbReference type="EMBL" id="JAJTWU010000007">
    <property type="protein sequence ID" value="MCE4556237.1"/>
    <property type="molecule type" value="Genomic_DNA"/>
</dbReference>
<gene>
    <name evidence="2" type="ORF">LXT13_17715</name>
</gene>
<dbReference type="InterPro" id="IPR027843">
    <property type="entry name" value="DUF4440"/>
</dbReference>
<evidence type="ECO:0000259" key="1">
    <source>
        <dbReference type="Pfam" id="PF14534"/>
    </source>
</evidence>
<comment type="caution">
    <text evidence="2">The sequence shown here is derived from an EMBL/GenBank/DDBJ whole genome shotgun (WGS) entry which is preliminary data.</text>
</comment>
<feature type="domain" description="DUF4440" evidence="1">
    <location>
        <begin position="8"/>
        <end position="119"/>
    </location>
</feature>
<evidence type="ECO:0000313" key="2">
    <source>
        <dbReference type="EMBL" id="MCE4556237.1"/>
    </source>
</evidence>
<dbReference type="Proteomes" id="UP001200741">
    <property type="component" value="Unassembled WGS sequence"/>
</dbReference>
<proteinExistence type="predicted"/>
<keyword evidence="3" id="KW-1185">Reference proteome</keyword>
<dbReference type="InterPro" id="IPR011944">
    <property type="entry name" value="Steroid_delta5-4_isomerase"/>
</dbReference>
<evidence type="ECO:0000313" key="3">
    <source>
        <dbReference type="Proteomes" id="UP001200741"/>
    </source>
</evidence>
<organism evidence="2 3">
    <name type="scientific">Pelomonas cellulosilytica</name>
    <dbReference type="NCBI Taxonomy" id="2906762"/>
    <lineage>
        <taxon>Bacteria</taxon>
        <taxon>Pseudomonadati</taxon>
        <taxon>Pseudomonadota</taxon>
        <taxon>Betaproteobacteria</taxon>
        <taxon>Burkholderiales</taxon>
        <taxon>Sphaerotilaceae</taxon>
        <taxon>Roseateles</taxon>
    </lineage>
</organism>
<name>A0ABS8XWQ7_9BURK</name>
<sequence length="133" mass="14182">MNADESQIRELVSRWMAATRSGDVDAVLALMADDAVFLVAGRPPMPKDEFAALSRTQAAQGPAMVIDGASDIQEIEVHGDCAFMRAQLHVTVRPPGAAPIERAGPTLTVLRKVAGRWLIARDANLLTPVKPAA</sequence>
<dbReference type="SUPFAM" id="SSF54427">
    <property type="entry name" value="NTF2-like"/>
    <property type="match status" value="1"/>
</dbReference>
<dbReference type="NCBIfam" id="TIGR02246">
    <property type="entry name" value="SgcJ/EcaC family oxidoreductase"/>
    <property type="match status" value="1"/>
</dbReference>
<protein>
    <submittedName>
        <fullName evidence="2">SgcJ/EcaC family oxidoreductase</fullName>
    </submittedName>
</protein>
<dbReference type="RefSeq" id="WP_233373283.1">
    <property type="nucleotide sequence ID" value="NZ_JAJTWU010000007.1"/>
</dbReference>
<dbReference type="Pfam" id="PF14534">
    <property type="entry name" value="DUF4440"/>
    <property type="match status" value="1"/>
</dbReference>
<accession>A0ABS8XWQ7</accession>
<dbReference type="Gene3D" id="3.10.450.50">
    <property type="match status" value="1"/>
</dbReference>
<reference evidence="2 3" key="1">
    <citation type="submission" date="2021-12" db="EMBL/GenBank/DDBJ databases">
        <title>Genome seq of P8.</title>
        <authorList>
            <person name="Seo T."/>
        </authorList>
    </citation>
    <scope>NUCLEOTIDE SEQUENCE [LARGE SCALE GENOMIC DNA]</scope>
    <source>
        <strain evidence="2 3">P8</strain>
    </source>
</reference>
<dbReference type="InterPro" id="IPR032710">
    <property type="entry name" value="NTF2-like_dom_sf"/>
</dbReference>